<comment type="caution">
    <text evidence="2">The sequence shown here is derived from an EMBL/GenBank/DDBJ whole genome shotgun (WGS) entry which is preliminary data.</text>
</comment>
<gene>
    <name evidence="2" type="ORF">FHS88_001996</name>
</gene>
<feature type="transmembrane region" description="Helical" evidence="1">
    <location>
        <begin position="185"/>
        <end position="203"/>
    </location>
</feature>
<feature type="transmembrane region" description="Helical" evidence="1">
    <location>
        <begin position="107"/>
        <end position="130"/>
    </location>
</feature>
<feature type="transmembrane region" description="Helical" evidence="1">
    <location>
        <begin position="215"/>
        <end position="239"/>
    </location>
</feature>
<evidence type="ECO:0000313" key="2">
    <source>
        <dbReference type="EMBL" id="MBB5689870.1"/>
    </source>
</evidence>
<name>A0A840XSD8_9PROT</name>
<evidence type="ECO:0000256" key="1">
    <source>
        <dbReference type="SAM" id="Phobius"/>
    </source>
</evidence>
<organism evidence="2 3">
    <name type="scientific">Neoroseomonas alkaliterrae</name>
    <dbReference type="NCBI Taxonomy" id="1452450"/>
    <lineage>
        <taxon>Bacteria</taxon>
        <taxon>Pseudomonadati</taxon>
        <taxon>Pseudomonadota</taxon>
        <taxon>Alphaproteobacteria</taxon>
        <taxon>Acetobacterales</taxon>
        <taxon>Acetobacteraceae</taxon>
        <taxon>Neoroseomonas</taxon>
    </lineage>
</organism>
<keyword evidence="1" id="KW-0812">Transmembrane</keyword>
<keyword evidence="1" id="KW-1133">Transmembrane helix</keyword>
<accession>A0A840XSD8</accession>
<feature type="transmembrane region" description="Helical" evidence="1">
    <location>
        <begin position="6"/>
        <end position="25"/>
    </location>
</feature>
<feature type="transmembrane region" description="Helical" evidence="1">
    <location>
        <begin position="136"/>
        <end position="157"/>
    </location>
</feature>
<keyword evidence="1" id="KW-0472">Membrane</keyword>
<reference evidence="2 3" key="1">
    <citation type="submission" date="2020-08" db="EMBL/GenBank/DDBJ databases">
        <title>Genomic Encyclopedia of Type Strains, Phase IV (KMG-IV): sequencing the most valuable type-strain genomes for metagenomic binning, comparative biology and taxonomic classification.</title>
        <authorList>
            <person name="Goeker M."/>
        </authorList>
    </citation>
    <scope>NUCLEOTIDE SEQUENCE [LARGE SCALE GENOMIC DNA]</scope>
    <source>
        <strain evidence="2 3">DSM 25895</strain>
    </source>
</reference>
<dbReference type="EMBL" id="JACIJE010000005">
    <property type="protein sequence ID" value="MBB5689870.1"/>
    <property type="molecule type" value="Genomic_DNA"/>
</dbReference>
<protein>
    <submittedName>
        <fullName evidence="2">Putative photosynthetic complex assembly protein 2</fullName>
    </submittedName>
</protein>
<proteinExistence type="predicted"/>
<feature type="transmembrane region" description="Helical" evidence="1">
    <location>
        <begin position="61"/>
        <end position="86"/>
    </location>
</feature>
<keyword evidence="3" id="KW-1185">Reference proteome</keyword>
<sequence>MIDIALPVLVTVFAWWFSTGVILLLDRLRPETFRRSMAWATVVLAAALSGLWLVAGETTPAAAYAGFFCGLAVWGWIELSFLTGIITGPRREGCPAGARGVRRVGAALAAILWHEVAILLGAALVLALSWGQPNQVGAWTFMILWVMRQSAKLNIFLGARNTGRAFLPEHLRYIGTYFRSRPMNMLFPFSVTAGTLFCAWLFHRALAPGATSFDVVAAGLLGTLAALAVLEHWFLMLPLRIEALWRWAMERRAAHRIPAGRSAAWEPGRAAPCDAERLGRLLDEVADGAYGRVERLHGTLPATTGWLRFQIAEGRSSVERLAPERGLAPHVVAVGPRLDVVRLRAALDACLAPVPA</sequence>
<dbReference type="NCBIfam" id="TIGR03055">
    <property type="entry name" value="photo_alph_chp2"/>
    <property type="match status" value="1"/>
</dbReference>
<dbReference type="AlphaFoldDB" id="A0A840XSD8"/>
<evidence type="ECO:0000313" key="3">
    <source>
        <dbReference type="Proteomes" id="UP000562254"/>
    </source>
</evidence>
<dbReference type="Pfam" id="PF12291">
    <property type="entry name" value="DUF3623"/>
    <property type="match status" value="1"/>
</dbReference>
<feature type="transmembrane region" description="Helical" evidence="1">
    <location>
        <begin position="37"/>
        <end position="55"/>
    </location>
</feature>
<dbReference type="RefSeq" id="WP_184484113.1">
    <property type="nucleotide sequence ID" value="NZ_JAAEDJ010000009.1"/>
</dbReference>
<dbReference type="InterPro" id="IPR017496">
    <property type="entry name" value="Photo_alph_chp2"/>
</dbReference>
<dbReference type="Proteomes" id="UP000562254">
    <property type="component" value="Unassembled WGS sequence"/>
</dbReference>